<evidence type="ECO:0000313" key="2">
    <source>
        <dbReference type="EMBL" id="KAG8090214.1"/>
    </source>
</evidence>
<comment type="caution">
    <text evidence="2">The sequence shown here is derived from an EMBL/GenBank/DDBJ whole genome shotgun (WGS) entry which is preliminary data.</text>
</comment>
<accession>A0A8J5WJ86</accession>
<organism evidence="2 3">
    <name type="scientific">Zizania palustris</name>
    <name type="common">Northern wild rice</name>
    <dbReference type="NCBI Taxonomy" id="103762"/>
    <lineage>
        <taxon>Eukaryota</taxon>
        <taxon>Viridiplantae</taxon>
        <taxon>Streptophyta</taxon>
        <taxon>Embryophyta</taxon>
        <taxon>Tracheophyta</taxon>
        <taxon>Spermatophyta</taxon>
        <taxon>Magnoliopsida</taxon>
        <taxon>Liliopsida</taxon>
        <taxon>Poales</taxon>
        <taxon>Poaceae</taxon>
        <taxon>BOP clade</taxon>
        <taxon>Oryzoideae</taxon>
        <taxon>Oryzeae</taxon>
        <taxon>Zizaniinae</taxon>
        <taxon>Zizania</taxon>
    </lineage>
</organism>
<dbReference type="EMBL" id="JAAALK010000081">
    <property type="protein sequence ID" value="KAG8090214.1"/>
    <property type="molecule type" value="Genomic_DNA"/>
</dbReference>
<reference evidence="2" key="2">
    <citation type="submission" date="2021-02" db="EMBL/GenBank/DDBJ databases">
        <authorList>
            <person name="Kimball J.A."/>
            <person name="Haas M.W."/>
            <person name="Macchietto M."/>
            <person name="Kono T."/>
            <person name="Duquette J."/>
            <person name="Shao M."/>
        </authorList>
    </citation>
    <scope>NUCLEOTIDE SEQUENCE</scope>
    <source>
        <tissue evidence="2">Fresh leaf tissue</tissue>
    </source>
</reference>
<keyword evidence="3" id="KW-1185">Reference proteome</keyword>
<evidence type="ECO:0000313" key="3">
    <source>
        <dbReference type="Proteomes" id="UP000729402"/>
    </source>
</evidence>
<feature type="compositionally biased region" description="Basic and acidic residues" evidence="1">
    <location>
        <begin position="32"/>
        <end position="44"/>
    </location>
</feature>
<protein>
    <submittedName>
        <fullName evidence="2">Uncharacterized protein</fullName>
    </submittedName>
</protein>
<dbReference type="Proteomes" id="UP000729402">
    <property type="component" value="Unassembled WGS sequence"/>
</dbReference>
<feature type="compositionally biased region" description="Basic residues" evidence="1">
    <location>
        <begin position="1"/>
        <end position="14"/>
    </location>
</feature>
<proteinExistence type="predicted"/>
<sequence>MTSARRDRHHRPPHRSPQSPTRARHALHVAGRARDVTGRPAGDRGHQALLAHAYIIRLLQDGGRAPRARGGGRSAIATAMMAACRAI</sequence>
<gene>
    <name evidence="2" type="ORF">GUJ93_ZPchr0011g28476</name>
</gene>
<dbReference type="AlphaFoldDB" id="A0A8J5WJ86"/>
<name>A0A8J5WJ86_ZIZPA</name>
<evidence type="ECO:0000256" key="1">
    <source>
        <dbReference type="SAM" id="MobiDB-lite"/>
    </source>
</evidence>
<feature type="region of interest" description="Disordered" evidence="1">
    <location>
        <begin position="1"/>
        <end position="44"/>
    </location>
</feature>
<reference evidence="2" key="1">
    <citation type="journal article" date="2021" name="bioRxiv">
        <title>Whole Genome Assembly and Annotation of Northern Wild Rice, Zizania palustris L., Supports a Whole Genome Duplication in the Zizania Genus.</title>
        <authorList>
            <person name="Haas M."/>
            <person name="Kono T."/>
            <person name="Macchietto M."/>
            <person name="Millas R."/>
            <person name="McGilp L."/>
            <person name="Shao M."/>
            <person name="Duquette J."/>
            <person name="Hirsch C.N."/>
            <person name="Kimball J."/>
        </authorList>
    </citation>
    <scope>NUCLEOTIDE SEQUENCE</scope>
    <source>
        <tissue evidence="2">Fresh leaf tissue</tissue>
    </source>
</reference>